<dbReference type="PANTHER" id="PTHR43320:SF3">
    <property type="entry name" value="CARBOHYDRATE KINASE PFKB DOMAIN-CONTAINING PROTEIN"/>
    <property type="match status" value="1"/>
</dbReference>
<dbReference type="InterPro" id="IPR029056">
    <property type="entry name" value="Ribokinase-like"/>
</dbReference>
<evidence type="ECO:0000313" key="6">
    <source>
        <dbReference type="Proteomes" id="UP000279089"/>
    </source>
</evidence>
<dbReference type="GO" id="GO:0016301">
    <property type="term" value="F:kinase activity"/>
    <property type="evidence" value="ECO:0007669"/>
    <property type="project" value="UniProtKB-KW"/>
</dbReference>
<dbReference type="InterPro" id="IPR002173">
    <property type="entry name" value="Carboh/pur_kinase_PfkB_CS"/>
</dbReference>
<dbReference type="OrthoDB" id="9813569at2"/>
<gene>
    <name evidence="5" type="ORF">EG028_05325</name>
</gene>
<dbReference type="EMBL" id="RMBX01000002">
    <property type="protein sequence ID" value="RPD42594.1"/>
    <property type="molecule type" value="Genomic_DNA"/>
</dbReference>
<keyword evidence="3 5" id="KW-0418">Kinase</keyword>
<organism evidence="5 6">
    <name type="scientific">Chitinophaga barathri</name>
    <dbReference type="NCBI Taxonomy" id="1647451"/>
    <lineage>
        <taxon>Bacteria</taxon>
        <taxon>Pseudomonadati</taxon>
        <taxon>Bacteroidota</taxon>
        <taxon>Chitinophagia</taxon>
        <taxon>Chitinophagales</taxon>
        <taxon>Chitinophagaceae</taxon>
        <taxon>Chitinophaga</taxon>
    </lineage>
</organism>
<evidence type="ECO:0000259" key="4">
    <source>
        <dbReference type="Pfam" id="PF00294"/>
    </source>
</evidence>
<dbReference type="InterPro" id="IPR011611">
    <property type="entry name" value="PfkB_dom"/>
</dbReference>
<dbReference type="AlphaFoldDB" id="A0A3N4MF61"/>
<sequence>MKYDILSVADLCFDMIVSSPVQPQFNQVELLADDYMFDLGGSVGIFACQFARLGGNIALLGSTGKDMAGQIVLNRLTEAGVDTRLITIHDTEKTPMGLNISCKGDRAMLTYLGAMNKTAPQLLTGALLHQTRHWHIGGYFLLENMIPAWPGWLQQLRNTGVSISLDTNWDPFGNWENVLQLLPLTDVFLPNEAEAKAISGKNDLMEAGLFLAERCPLTVIKMGENGAMIFTGSGSQYYPVPSALTDNLRIADTTGAGDNFDAGFIFSWLSGKTPAECIHNGFRCAVASLQGLGGIETQISHSEKSPG</sequence>
<protein>
    <submittedName>
        <fullName evidence="5">Carbohydrate kinase family protein</fullName>
    </submittedName>
</protein>
<dbReference type="Proteomes" id="UP000279089">
    <property type="component" value="Unassembled WGS sequence"/>
</dbReference>
<name>A0A3N4MF61_9BACT</name>
<comment type="similarity">
    <text evidence="1">Belongs to the carbohydrate kinase PfkB family.</text>
</comment>
<dbReference type="CDD" id="cd01166">
    <property type="entry name" value="KdgK"/>
    <property type="match status" value="1"/>
</dbReference>
<feature type="domain" description="Carbohydrate kinase PfkB" evidence="4">
    <location>
        <begin position="25"/>
        <end position="296"/>
    </location>
</feature>
<dbReference type="SUPFAM" id="SSF53613">
    <property type="entry name" value="Ribokinase-like"/>
    <property type="match status" value="1"/>
</dbReference>
<dbReference type="Pfam" id="PF00294">
    <property type="entry name" value="PfkB"/>
    <property type="match status" value="1"/>
</dbReference>
<keyword evidence="6" id="KW-1185">Reference proteome</keyword>
<accession>A0A3N4MF61</accession>
<comment type="caution">
    <text evidence="5">The sequence shown here is derived from an EMBL/GenBank/DDBJ whole genome shotgun (WGS) entry which is preliminary data.</text>
</comment>
<dbReference type="PANTHER" id="PTHR43320">
    <property type="entry name" value="SUGAR KINASE"/>
    <property type="match status" value="1"/>
</dbReference>
<keyword evidence="2" id="KW-0808">Transferase</keyword>
<evidence type="ECO:0000256" key="1">
    <source>
        <dbReference type="ARBA" id="ARBA00010688"/>
    </source>
</evidence>
<proteinExistence type="inferred from homology"/>
<evidence type="ECO:0000256" key="2">
    <source>
        <dbReference type="ARBA" id="ARBA00022679"/>
    </source>
</evidence>
<evidence type="ECO:0000256" key="3">
    <source>
        <dbReference type="ARBA" id="ARBA00022777"/>
    </source>
</evidence>
<reference evidence="6" key="1">
    <citation type="submission" date="2018-11" db="EMBL/GenBank/DDBJ databases">
        <title>Chitinophaga lutea sp.nov., isolate from arsenic contaminated soil.</title>
        <authorList>
            <person name="Zong Y."/>
        </authorList>
    </citation>
    <scope>NUCLEOTIDE SEQUENCE [LARGE SCALE GENOMIC DNA]</scope>
    <source>
        <strain evidence="6">YLT18</strain>
    </source>
</reference>
<dbReference type="RefSeq" id="WP_120515259.1">
    <property type="nucleotide sequence ID" value="NZ_QXZY01000003.1"/>
</dbReference>
<evidence type="ECO:0000313" key="5">
    <source>
        <dbReference type="EMBL" id="RPD42594.1"/>
    </source>
</evidence>
<dbReference type="InterPro" id="IPR052700">
    <property type="entry name" value="Carb_kinase_PfkB-like"/>
</dbReference>
<dbReference type="PROSITE" id="PS00584">
    <property type="entry name" value="PFKB_KINASES_2"/>
    <property type="match status" value="1"/>
</dbReference>
<dbReference type="Gene3D" id="3.40.1190.20">
    <property type="match status" value="1"/>
</dbReference>